<dbReference type="Proteomes" id="UP000054823">
    <property type="component" value="Unassembled WGS sequence"/>
</dbReference>
<sequence length="65" mass="7021">MTEQNGPTSHVQGVSDTSNGSGEVETGDQSVQNTQSVSSLAEQYQNPSRELLRFEHPRSGVSRSD</sequence>
<feature type="region of interest" description="Disordered" evidence="1">
    <location>
        <begin position="1"/>
        <end position="65"/>
    </location>
</feature>
<organism evidence="2 3">
    <name type="scientific">Shimia marina</name>
    <dbReference type="NCBI Taxonomy" id="321267"/>
    <lineage>
        <taxon>Bacteria</taxon>
        <taxon>Pseudomonadati</taxon>
        <taxon>Pseudomonadota</taxon>
        <taxon>Alphaproteobacteria</taxon>
        <taxon>Rhodobacterales</taxon>
        <taxon>Roseobacteraceae</taxon>
    </lineage>
</organism>
<feature type="compositionally biased region" description="Polar residues" evidence="1">
    <location>
        <begin position="1"/>
        <end position="48"/>
    </location>
</feature>
<keyword evidence="3" id="KW-1185">Reference proteome</keyword>
<reference evidence="2 3" key="1">
    <citation type="submission" date="2015-09" db="EMBL/GenBank/DDBJ databases">
        <authorList>
            <consortium name="Swine Surveillance"/>
        </authorList>
    </citation>
    <scope>NUCLEOTIDE SEQUENCE [LARGE SCALE GENOMIC DNA]</scope>
    <source>
        <strain evidence="2 3">CECT 7688</strain>
    </source>
</reference>
<feature type="compositionally biased region" description="Basic and acidic residues" evidence="1">
    <location>
        <begin position="50"/>
        <end position="65"/>
    </location>
</feature>
<accession>A0A0P1FEZ8</accession>
<evidence type="ECO:0000313" key="2">
    <source>
        <dbReference type="EMBL" id="CUH51894.1"/>
    </source>
</evidence>
<protein>
    <submittedName>
        <fullName evidence="2">Uncharacterized protein</fullName>
    </submittedName>
</protein>
<dbReference type="AlphaFoldDB" id="A0A0P1FEZ8"/>
<evidence type="ECO:0000256" key="1">
    <source>
        <dbReference type="SAM" id="MobiDB-lite"/>
    </source>
</evidence>
<gene>
    <name evidence="2" type="ORF">SHM7688_01333</name>
</gene>
<dbReference type="STRING" id="321267.SHM7688_01333"/>
<name>A0A0P1FEZ8_9RHOB</name>
<evidence type="ECO:0000313" key="3">
    <source>
        <dbReference type="Proteomes" id="UP000054823"/>
    </source>
</evidence>
<proteinExistence type="predicted"/>
<dbReference type="EMBL" id="CYPW01000009">
    <property type="protein sequence ID" value="CUH51894.1"/>
    <property type="molecule type" value="Genomic_DNA"/>
</dbReference>